<keyword evidence="1" id="KW-0732">Signal</keyword>
<dbReference type="InterPro" id="IPR001759">
    <property type="entry name" value="PTX_dom"/>
</dbReference>
<accession>A0ABT8VZE4</accession>
<evidence type="ECO:0000256" key="2">
    <source>
        <dbReference type="ARBA" id="ARBA00022737"/>
    </source>
</evidence>
<evidence type="ECO:0000259" key="5">
    <source>
        <dbReference type="PROSITE" id="PS50268"/>
    </source>
</evidence>
<feature type="domain" description="Cadherin" evidence="5">
    <location>
        <begin position="807"/>
        <end position="908"/>
    </location>
</feature>
<dbReference type="PRINTS" id="PR00895">
    <property type="entry name" value="PENTAXIN"/>
</dbReference>
<dbReference type="Gene3D" id="2.60.120.200">
    <property type="match status" value="1"/>
</dbReference>
<dbReference type="PANTHER" id="PTHR45739">
    <property type="entry name" value="MATRIX PROTEIN, PUTATIVE-RELATED"/>
    <property type="match status" value="1"/>
</dbReference>
<evidence type="ECO:0000313" key="7">
    <source>
        <dbReference type="EMBL" id="MDO3721349.1"/>
    </source>
</evidence>
<dbReference type="Pfam" id="PF14252">
    <property type="entry name" value="DUF4347"/>
    <property type="match status" value="1"/>
</dbReference>
<dbReference type="CDD" id="cd11304">
    <property type="entry name" value="Cadherin_repeat"/>
    <property type="match status" value="1"/>
</dbReference>
<dbReference type="InterPro" id="IPR053786">
    <property type="entry name" value="LEPRxLL_CS"/>
</dbReference>
<dbReference type="Pfam" id="PF16184">
    <property type="entry name" value="Cadherin_3"/>
    <property type="match status" value="1"/>
</dbReference>
<comment type="caution">
    <text evidence="7">The sequence shown here is derived from an EMBL/GenBank/DDBJ whole genome shotgun (WGS) entry which is preliminary data.</text>
</comment>
<dbReference type="InterPro" id="IPR040853">
    <property type="entry name" value="RapA2_cadherin-like"/>
</dbReference>
<dbReference type="InterPro" id="IPR002126">
    <property type="entry name" value="Cadherin-like_dom"/>
</dbReference>
<evidence type="ECO:0000256" key="4">
    <source>
        <dbReference type="SAM" id="MobiDB-lite"/>
    </source>
</evidence>
<evidence type="ECO:0000259" key="6">
    <source>
        <dbReference type="PROSITE" id="PS51828"/>
    </source>
</evidence>
<dbReference type="RefSeq" id="WP_302909288.1">
    <property type="nucleotide sequence ID" value="NZ_JAUMIS010000001.1"/>
</dbReference>
<evidence type="ECO:0000313" key="8">
    <source>
        <dbReference type="Proteomes" id="UP001168640"/>
    </source>
</evidence>
<evidence type="ECO:0000256" key="1">
    <source>
        <dbReference type="ARBA" id="ARBA00022729"/>
    </source>
</evidence>
<dbReference type="NCBIfam" id="TIGR01965">
    <property type="entry name" value="VCBS_repeat"/>
    <property type="match status" value="1"/>
</dbReference>
<dbReference type="PROSITE" id="PS50268">
    <property type="entry name" value="CADHERIN_2"/>
    <property type="match status" value="1"/>
</dbReference>
<name>A0ABT8VZE4_9GAMM</name>
<feature type="non-terminal residue" evidence="7">
    <location>
        <position position="1633"/>
    </location>
</feature>
<dbReference type="Pfam" id="PF17963">
    <property type="entry name" value="Big_9"/>
    <property type="match status" value="2"/>
</dbReference>
<dbReference type="Pfam" id="PF17892">
    <property type="entry name" value="Cadherin_5"/>
    <property type="match status" value="1"/>
</dbReference>
<dbReference type="SUPFAM" id="SSF49313">
    <property type="entry name" value="Cadherin-like"/>
    <property type="match status" value="1"/>
</dbReference>
<dbReference type="NCBIfam" id="NF012211">
    <property type="entry name" value="tand_rpt_95"/>
    <property type="match status" value="2"/>
</dbReference>
<gene>
    <name evidence="7" type="ORF">QVZ43_06405</name>
</gene>
<dbReference type="NCBIfam" id="NF012209">
    <property type="entry name" value="LEPR-8K"/>
    <property type="match status" value="1"/>
</dbReference>
<dbReference type="Pfam" id="PF00354">
    <property type="entry name" value="Pentaxin"/>
    <property type="match status" value="1"/>
</dbReference>
<protein>
    <submittedName>
        <fullName evidence="7">Tandem-95 repeat protein</fullName>
    </submittedName>
</protein>
<dbReference type="InterPro" id="IPR010221">
    <property type="entry name" value="VCBS_dom"/>
</dbReference>
<sequence>MDKKQKKRGAPLIEALEPRMLFSADMFAGAADNPATDDSLATLLDDTAAVLEKQRAQLAKEQTQSEPSELSPQDQEVTSPATETSVRTELVFVDTDTPDYQQLVDGMLSESDDDRRLEVILLDNNRDGIEQITATLQDYQAVDAIHIISHGSDGAVDLGSGQLSNENLLSYQGQLQSWAEYLDSDADILFYGCDLAASESGKGLINEISELTQADVAASDDLTGHQSLGGDWDLEYQAGDIEATVAISESQQSQWQNILPTLNGANDLQTIDEDPVSNNGTLVTDLIAGQITHPPGPGGGVDGIAVIAVDDSNGTWEYTTDGGTNWIAFGAVDSSAARLLAADANTSVRFVPDADWNGTVTDGITFQAWDQTSGTAGGTMDLSTTFVLDSFENGYSGNNGSVNWSDSWQTTGANISISSAGSVVDGSYLQIGLNNGTSIEREVDLSGATSATLSFTYEESYNVETGTVILEIFDGANWNPLQTYYINQDNYVGNVGSFESFDISAYAAANTTIRFKVDAPATGALMYIDDVRIDFTTSGTAGSSAFSAESASSSVTVNPVNDAPIDLTTTSNTQGGISLNEDGGNDTYLVADSGLPSPLSQFTVEVQFEGKNTSPDHETAFISYNTGSGDVLSIQTVSSTDTNNPNALELDIGTGTPVYSDAIDYNAALMDGQSHTLSVSWDNTAGDWSVYIDGVLVDSGTGLSAGDTIPTGGTLMFGQEQDGAGGSGSLDPLQHFNGTLYDVRLFDDVRTATEVATHYSETLPSNEPGLVANWIFDNLSDSGGVIDSVGGNNLTVGHASGAGFTPSNPELILSVLDTDVNGTVVGTLSTIDPDIGDSFTYTLLDNAGGRFDIDPVSGEITVLDASLIDYQTATSHAITVQVTDSGGLTYSEIFTIEVVDDTNAAPTGSALEDTALSYTENDGAVAITSTLAITDADDTNIQSAVVQITAGYISGEDVLGFTDQNGITGSFDAATGTLTLTGSATLGQYETALRSITYNNTSENPDTTTRTVSFTVNDGNANSNTQARDIAITSVNDAPTVGTNAAATVAEGGQVTITSAMLSGADPDDAGAELTYTVTSGPTNGQLELTTNPGVAISSFTQDDIDNNRLIFVHDGSQVTTDAFGFSLADGGEDGAASATDTFNFNVTNVNDAPTAANNTITTNEDTVYTFTTADFKFSDIDGDALASVQITSLESAGSLQLNGVDVTLNQVITKADIDAGNLTFTPVADANGTGYDSFGFSVNDGTADSASSYTMTVDVMAQNDAPTTSPVTLAPIAEDSGARTITQAELLGNASDADGDSLTATGLAITSGNGLLTDNGDGTWTYTPAPNDDTSVSFSYSITDGSATVAGSATLDITPVNDAPVNTVPGAQTVNEDTSLAISGISVTDADNNLSTVQLTVNNGTVNVTLSGAATISAGANDSGDLTLSGSLADINATLASLAYQGNLDVNGSDTLTVLSTDSNGASDSDTVAITVNPINDTAVFSGDTSGSGDEDTVISGSLSVADTADGMTSPNYTVTTDGVNGTASIDAAGNWTYTPSANWSGSDSFTVSVTDDDGHVESQVISVTVNPVGDLTAQDDSFGVDEDTPLSGTVADNDSTTSGGTLSYALATDVSNGSLTLNTDGSFTYTP</sequence>
<proteinExistence type="predicted"/>
<keyword evidence="8" id="KW-1185">Reference proteome</keyword>
<dbReference type="PROSITE" id="PS51854">
    <property type="entry name" value="CSPG"/>
    <property type="match status" value="1"/>
</dbReference>
<feature type="compositionally biased region" description="Polar residues" evidence="4">
    <location>
        <begin position="60"/>
        <end position="85"/>
    </location>
</feature>
<keyword evidence="3" id="KW-0325">Glycoprotein</keyword>
<dbReference type="Pfam" id="PF17803">
    <property type="entry name" value="Cadherin_4"/>
    <property type="match status" value="1"/>
</dbReference>
<dbReference type="InterPro" id="IPR039005">
    <property type="entry name" value="CSPG_rpt"/>
</dbReference>
<dbReference type="Gene3D" id="2.60.40.3440">
    <property type="match status" value="1"/>
</dbReference>
<dbReference type="InterPro" id="IPR013320">
    <property type="entry name" value="ConA-like_dom_sf"/>
</dbReference>
<feature type="region of interest" description="Disordered" evidence="4">
    <location>
        <begin position="54"/>
        <end position="85"/>
    </location>
</feature>
<dbReference type="EMBL" id="JAUMIS010000001">
    <property type="protein sequence ID" value="MDO3721349.1"/>
    <property type="molecule type" value="Genomic_DNA"/>
</dbReference>
<feature type="domain" description="Pentraxin (PTX)" evidence="6">
    <location>
        <begin position="574"/>
        <end position="795"/>
    </location>
</feature>
<organism evidence="7 8">
    <name type="scientific">Marinobacter suaedae</name>
    <dbReference type="NCBI Taxonomy" id="3057675"/>
    <lineage>
        <taxon>Bacteria</taxon>
        <taxon>Pseudomonadati</taxon>
        <taxon>Pseudomonadota</taxon>
        <taxon>Gammaproteobacteria</taxon>
        <taxon>Pseudomonadales</taxon>
        <taxon>Marinobacteraceae</taxon>
        <taxon>Marinobacter</taxon>
    </lineage>
</organism>
<dbReference type="SMART" id="SM00112">
    <property type="entry name" value="CA"/>
    <property type="match status" value="1"/>
</dbReference>
<dbReference type="Proteomes" id="UP001168640">
    <property type="component" value="Unassembled WGS sequence"/>
</dbReference>
<dbReference type="InterPro" id="IPR015919">
    <property type="entry name" value="Cadherin-like_sf"/>
</dbReference>
<reference evidence="7" key="1">
    <citation type="submission" date="2023-07" db="EMBL/GenBank/DDBJ databases">
        <title>Marinobacter sp. chi1 genome sequencing and assembly.</title>
        <authorList>
            <person name="Park S."/>
        </authorList>
    </citation>
    <scope>NUCLEOTIDE SEQUENCE</scope>
    <source>
        <strain evidence="7">Chi1</strain>
    </source>
</reference>
<dbReference type="Gene3D" id="2.60.40.60">
    <property type="entry name" value="Cadherins"/>
    <property type="match status" value="1"/>
</dbReference>
<feature type="compositionally biased region" description="Polar residues" evidence="4">
    <location>
        <begin position="1592"/>
        <end position="1604"/>
    </location>
</feature>
<evidence type="ECO:0000256" key="3">
    <source>
        <dbReference type="ARBA" id="ARBA00023180"/>
    </source>
</evidence>
<dbReference type="PANTHER" id="PTHR45739:SF8">
    <property type="entry name" value="FRAS1-RELATED EXTRACELLULAR MATRIX PROTEIN 1"/>
    <property type="match status" value="1"/>
</dbReference>
<keyword evidence="2" id="KW-0677">Repeat</keyword>
<dbReference type="SMART" id="SM00159">
    <property type="entry name" value="PTX"/>
    <property type="match status" value="1"/>
</dbReference>
<dbReference type="InterPro" id="IPR025592">
    <property type="entry name" value="DUF4347"/>
</dbReference>
<dbReference type="PROSITE" id="PS51828">
    <property type="entry name" value="PTX_2"/>
    <property type="match status" value="1"/>
</dbReference>
<dbReference type="InterPro" id="IPR051561">
    <property type="entry name" value="FRAS1_ECM"/>
</dbReference>
<dbReference type="SUPFAM" id="SSF49899">
    <property type="entry name" value="Concanavalin A-like lectins/glucanases"/>
    <property type="match status" value="1"/>
</dbReference>
<dbReference type="InterPro" id="IPR041690">
    <property type="entry name" value="Cadherin_5"/>
</dbReference>
<feature type="region of interest" description="Disordered" evidence="4">
    <location>
        <begin position="1584"/>
        <end position="1604"/>
    </location>
</feature>